<evidence type="ECO:0000259" key="13">
    <source>
        <dbReference type="Pfam" id="PF07992"/>
    </source>
</evidence>
<dbReference type="RefSeq" id="WP_093317813.1">
    <property type="nucleotide sequence ID" value="NZ_FOHV01000004.1"/>
</dbReference>
<feature type="binding site" evidence="11">
    <location>
        <begin position="219"/>
        <end position="234"/>
    </location>
    <ligand>
        <name>FAD</name>
        <dbReference type="ChEBI" id="CHEBI:57692"/>
    </ligand>
</feature>
<dbReference type="InterPro" id="IPR050097">
    <property type="entry name" value="Ferredoxin-NADP_redctase_2"/>
</dbReference>
<dbReference type="Pfam" id="PF13192">
    <property type="entry name" value="Thioredoxin_3"/>
    <property type="match status" value="1"/>
</dbReference>
<dbReference type="GO" id="GO:0032991">
    <property type="term" value="C:protein-containing complex"/>
    <property type="evidence" value="ECO:0007669"/>
    <property type="project" value="UniProtKB-ARBA"/>
</dbReference>
<keyword evidence="6" id="KW-0560">Oxidoreductase</keyword>
<evidence type="ECO:0000256" key="12">
    <source>
        <dbReference type="PIRSR" id="PIRSR000238-2"/>
    </source>
</evidence>
<feature type="domain" description="Thioredoxin-like fold" evidence="14">
    <location>
        <begin position="131"/>
        <end position="200"/>
    </location>
</feature>
<dbReference type="SUPFAM" id="SSF51905">
    <property type="entry name" value="FAD/NAD(P)-binding domain"/>
    <property type="match status" value="1"/>
</dbReference>
<dbReference type="InterPro" id="IPR012081">
    <property type="entry name" value="Alkyl_hydroperoxide_Rdtase_suF"/>
</dbReference>
<dbReference type="PROSITE" id="PS00573">
    <property type="entry name" value="PYRIDINE_REDOX_2"/>
    <property type="match status" value="1"/>
</dbReference>
<feature type="binding site" evidence="11">
    <location>
        <begin position="481"/>
        <end position="491"/>
    </location>
    <ligand>
        <name>FAD</name>
        <dbReference type="ChEBI" id="CHEBI:57692"/>
    </ligand>
</feature>
<dbReference type="InterPro" id="IPR044141">
    <property type="entry name" value="AhpF_NTD_C"/>
</dbReference>
<dbReference type="InterPro" id="IPR023753">
    <property type="entry name" value="FAD/NAD-binding_dom"/>
</dbReference>
<proteinExistence type="inferred from homology"/>
<comment type="similarity">
    <text evidence="1">Belongs to the class-II pyridine nucleotide-disulfide oxidoreductase family.</text>
</comment>
<dbReference type="PRINTS" id="PR00368">
    <property type="entry name" value="FADPNR"/>
</dbReference>
<evidence type="ECO:0000256" key="3">
    <source>
        <dbReference type="ARBA" id="ARBA00020059"/>
    </source>
</evidence>
<dbReference type="OrthoDB" id="9806179at2"/>
<evidence type="ECO:0000256" key="5">
    <source>
        <dbReference type="ARBA" id="ARBA00022827"/>
    </source>
</evidence>
<dbReference type="SUPFAM" id="SSF52833">
    <property type="entry name" value="Thioredoxin-like"/>
    <property type="match status" value="2"/>
</dbReference>
<dbReference type="PIRSF" id="PIRSF000238">
    <property type="entry name" value="AhpF"/>
    <property type="match status" value="1"/>
</dbReference>
<evidence type="ECO:0000256" key="11">
    <source>
        <dbReference type="PIRSR" id="PIRSR000238-1"/>
    </source>
</evidence>
<evidence type="ECO:0000313" key="15">
    <source>
        <dbReference type="EMBL" id="SES84622.1"/>
    </source>
</evidence>
<dbReference type="Gene3D" id="3.40.30.80">
    <property type="match status" value="1"/>
</dbReference>
<organism evidence="15 16">
    <name type="scientific">Thorsellia anophelis DSM 18579</name>
    <dbReference type="NCBI Taxonomy" id="1123402"/>
    <lineage>
        <taxon>Bacteria</taxon>
        <taxon>Pseudomonadati</taxon>
        <taxon>Pseudomonadota</taxon>
        <taxon>Gammaproteobacteria</taxon>
        <taxon>Enterobacterales</taxon>
        <taxon>Thorselliaceae</taxon>
        <taxon>Thorsellia</taxon>
    </lineage>
</organism>
<name>A0A1H9ZSE1_9GAMM</name>
<dbReference type="PANTHER" id="PTHR48105">
    <property type="entry name" value="THIOREDOXIN REDUCTASE 1-RELATED-RELATED"/>
    <property type="match status" value="1"/>
</dbReference>
<evidence type="ECO:0000256" key="7">
    <source>
        <dbReference type="ARBA" id="ARBA00023027"/>
    </source>
</evidence>
<comment type="subunit">
    <text evidence="2">Homodimer.</text>
</comment>
<dbReference type="PROSITE" id="PS51354">
    <property type="entry name" value="GLUTAREDOXIN_2"/>
    <property type="match status" value="1"/>
</dbReference>
<evidence type="ECO:0000256" key="9">
    <source>
        <dbReference type="ARBA" id="ARBA00023284"/>
    </source>
</evidence>
<keyword evidence="4" id="KW-0285">Flavoprotein</keyword>
<dbReference type="Pfam" id="PF07992">
    <property type="entry name" value="Pyr_redox_2"/>
    <property type="match status" value="1"/>
</dbReference>
<evidence type="ECO:0000313" key="16">
    <source>
        <dbReference type="Proteomes" id="UP000242642"/>
    </source>
</evidence>
<dbReference type="InterPro" id="IPR036188">
    <property type="entry name" value="FAD/NAD-bd_sf"/>
</dbReference>
<dbReference type="GO" id="GO:0102039">
    <property type="term" value="F:NADH-dependent peroxiredoxin activity"/>
    <property type="evidence" value="ECO:0007669"/>
    <property type="project" value="InterPro"/>
</dbReference>
<keyword evidence="7" id="KW-0520">NAD</keyword>
<evidence type="ECO:0000256" key="1">
    <source>
        <dbReference type="ARBA" id="ARBA00009333"/>
    </source>
</evidence>
<dbReference type="STRING" id="1123402.SAMN02583745_00675"/>
<evidence type="ECO:0000256" key="6">
    <source>
        <dbReference type="ARBA" id="ARBA00023002"/>
    </source>
</evidence>
<gene>
    <name evidence="15" type="ORF">SAMN02583745_00675</name>
</gene>
<reference evidence="16" key="1">
    <citation type="submission" date="2016-10" db="EMBL/GenBank/DDBJ databases">
        <authorList>
            <person name="Varghese N."/>
            <person name="Submissions S."/>
        </authorList>
    </citation>
    <scope>NUCLEOTIDE SEQUENCE [LARGE SCALE GENOMIC DNA]</scope>
    <source>
        <strain evidence="16">DSM 18579</strain>
    </source>
</reference>
<dbReference type="GO" id="GO:0000302">
    <property type="term" value="P:response to reactive oxygen species"/>
    <property type="evidence" value="ECO:0007669"/>
    <property type="project" value="InterPro"/>
</dbReference>
<keyword evidence="5 11" id="KW-0274">FAD</keyword>
<dbReference type="GO" id="GO:0005829">
    <property type="term" value="C:cytosol"/>
    <property type="evidence" value="ECO:0007669"/>
    <property type="project" value="UniProtKB-ARBA"/>
</dbReference>
<dbReference type="InterPro" id="IPR044142">
    <property type="entry name" value="AhpF_NTD_N"/>
</dbReference>
<evidence type="ECO:0000256" key="2">
    <source>
        <dbReference type="ARBA" id="ARBA00011738"/>
    </source>
</evidence>
<dbReference type="GO" id="GO:0051287">
    <property type="term" value="F:NAD binding"/>
    <property type="evidence" value="ECO:0007669"/>
    <property type="project" value="InterPro"/>
</dbReference>
<dbReference type="CDD" id="cd02974">
    <property type="entry name" value="AhpF_NTD_N"/>
    <property type="match status" value="1"/>
</dbReference>
<dbReference type="EMBL" id="FOHV01000004">
    <property type="protein sequence ID" value="SES84622.1"/>
    <property type="molecule type" value="Genomic_DNA"/>
</dbReference>
<dbReference type="InterPro" id="IPR012336">
    <property type="entry name" value="Thioredoxin-like_fold"/>
</dbReference>
<keyword evidence="8 12" id="KW-1015">Disulfide bond</keyword>
<dbReference type="FunFam" id="3.50.50.60:FF:000007">
    <property type="entry name" value="Alkyl hydroperoxide reductase, F subunit"/>
    <property type="match status" value="1"/>
</dbReference>
<protein>
    <recommendedName>
        <fullName evidence="3">Alkyl hydroperoxide reductase subunit F</fullName>
    </recommendedName>
</protein>
<dbReference type="PRINTS" id="PR00469">
    <property type="entry name" value="PNDRDTASEII"/>
</dbReference>
<accession>A0A1H9ZSE1</accession>
<sequence length="522" mass="56513">MLDHDILDQLKSYLTNLKRPLILTANIHNATLAESETAKNMLAMLEQIKGLSNLITVEVIDDASIRQATFHVSSPDYPAQIHFAGLPLGHEFTSMVLALLHVGGHPTKLDEETIEQIKNLPSGLTFETFYSQSCQNCPDVVQALNLIAALNTNIKHTAIDGASYQDEVESRQIMSVPAVYLNGELFLQGRSSLKEILAKLDTGAIAREAEKLAKKDTFDMLVIGAGPAGSAAAIYAARKGIKTGVLAERLGGQVMDTMAIENFISVPYTEGPKLVAAAEMHMREYDIDIMTGQKAKRIERKEDGLILITLENEVTLKSKSVVLATGARWRLMNVPGEDEYRNRGVAFCPHCDGPLFKNKPIAVIGGGNSGIEAAIDLAGIALHVTVLEFSDTLRADKVLQDKVASLSNVTIIKSAQTTEVLGDGNKVTGLNYTDRLTNQSHHLALDGIFVQIGLLPNTEWLKGDIELNKMGEIITNNHQATSIPGVFAAGDATDVPYKQIIISMGEGAKASLGAFDYLIRNS</sequence>
<evidence type="ECO:0000256" key="10">
    <source>
        <dbReference type="ARBA" id="ARBA00024806"/>
    </source>
</evidence>
<feature type="disulfide bond" description="Redox-active" evidence="12">
    <location>
        <begin position="348"/>
        <end position="351"/>
    </location>
</feature>
<dbReference type="Gene3D" id="3.50.50.60">
    <property type="entry name" value="FAD/NAD(P)-binding domain"/>
    <property type="match status" value="2"/>
</dbReference>
<evidence type="ECO:0000256" key="8">
    <source>
        <dbReference type="ARBA" id="ARBA00023157"/>
    </source>
</evidence>
<evidence type="ECO:0000256" key="4">
    <source>
        <dbReference type="ARBA" id="ARBA00022630"/>
    </source>
</evidence>
<dbReference type="Proteomes" id="UP000242642">
    <property type="component" value="Unassembled WGS sequence"/>
</dbReference>
<keyword evidence="9 12" id="KW-0676">Redox-active center</keyword>
<feature type="domain" description="FAD/NAD(P)-binding" evidence="13">
    <location>
        <begin position="218"/>
        <end position="506"/>
    </location>
</feature>
<dbReference type="AlphaFoldDB" id="A0A1H9ZSE1"/>
<dbReference type="CDD" id="cd03026">
    <property type="entry name" value="AhpF_NTD_C"/>
    <property type="match status" value="1"/>
</dbReference>
<dbReference type="GO" id="GO:0050660">
    <property type="term" value="F:flavin adenine dinucleotide binding"/>
    <property type="evidence" value="ECO:0007669"/>
    <property type="project" value="InterPro"/>
</dbReference>
<evidence type="ECO:0000259" key="14">
    <source>
        <dbReference type="Pfam" id="PF13192"/>
    </source>
</evidence>
<comment type="function">
    <text evidence="10">Serves to protect the cell against DNA damage by alkyl hydroperoxides. It can use either NADH or NADPH as electron donor for direct reduction of redox dyes or of alkyl hydroperoxides when combined with the AhpC protein.</text>
</comment>
<dbReference type="GO" id="GO:0016668">
    <property type="term" value="F:oxidoreductase activity, acting on a sulfur group of donors, NAD(P) as acceptor"/>
    <property type="evidence" value="ECO:0007669"/>
    <property type="project" value="UniProtKB-ARBA"/>
</dbReference>
<dbReference type="InterPro" id="IPR036249">
    <property type="entry name" value="Thioredoxin-like_sf"/>
</dbReference>
<dbReference type="InterPro" id="IPR008255">
    <property type="entry name" value="Pyr_nucl-diS_OxRdtase_2_AS"/>
</dbReference>
<comment type="cofactor">
    <cofactor evidence="11">
        <name>FAD</name>
        <dbReference type="ChEBI" id="CHEBI:57692"/>
    </cofactor>
    <text evidence="11">Binds 1 FAD per subunit.</text>
</comment>
<dbReference type="NCBIfam" id="TIGR03140">
    <property type="entry name" value="AhpF"/>
    <property type="match status" value="1"/>
</dbReference>
<keyword evidence="16" id="KW-1185">Reference proteome</keyword>